<keyword evidence="1" id="KW-0472">Membrane</keyword>
<keyword evidence="1" id="KW-0812">Transmembrane</keyword>
<sequence length="433" mass="46755">MVTAFGVVLVAAIVWMSGPGARWVLENLDGVPVGGATGLSGRDLAAALDAVRGRVLAVATGLAALPALFYAGRIARRMFRLREQGHVTGRYDKAVEQFGNPEAPVRIAGLYALEQLAQDTPALRQTIVDVICAYLRMPYTPPTEQSRNRKRRAGRDAYEERQVRLTAQRILATHLRHDPEPRHPGRSSRAAPGRRYWPGLRFDLSGATLVDFDVRDCHIGYTDFIGATFNGDTRFSGATFAGIADFAGATFTGNADFYNAVFTGEARFSGVTFNGDVWFAWSTFASDADFRNATFTGIAAFSDVTFSTGAGFSEATFAGGARFSRAVFNGDALFHMASFAVTATFFQSTFAGNALFSHAAFTGNVRFNKATGLEYAKLAQVRVLSGPKHKVHWPMAWREVPDGRGGRTVRLATGVSADSTTTEDEAAAQDQGV</sequence>
<dbReference type="EMBL" id="FNDJ01000024">
    <property type="protein sequence ID" value="SDL27511.1"/>
    <property type="molecule type" value="Genomic_DNA"/>
</dbReference>
<dbReference type="Proteomes" id="UP000199202">
    <property type="component" value="Unassembled WGS sequence"/>
</dbReference>
<gene>
    <name evidence="2" type="ORF">SAMN05421869_12420</name>
</gene>
<accession>A0A1G9IQX2</accession>
<evidence type="ECO:0000313" key="2">
    <source>
        <dbReference type="EMBL" id="SDL27511.1"/>
    </source>
</evidence>
<name>A0A1G9IQX2_9ACTN</name>
<keyword evidence="1" id="KW-1133">Transmembrane helix</keyword>
<dbReference type="InterPro" id="IPR001646">
    <property type="entry name" value="5peptide_repeat"/>
</dbReference>
<dbReference type="Gene3D" id="2.160.20.80">
    <property type="entry name" value="E3 ubiquitin-protein ligase SopA"/>
    <property type="match status" value="1"/>
</dbReference>
<dbReference type="Pfam" id="PF13576">
    <property type="entry name" value="Pentapeptide_3"/>
    <property type="match status" value="2"/>
</dbReference>
<evidence type="ECO:0000256" key="1">
    <source>
        <dbReference type="SAM" id="Phobius"/>
    </source>
</evidence>
<dbReference type="AlphaFoldDB" id="A0A1G9IQX2"/>
<protein>
    <submittedName>
        <fullName evidence="2">Pentapeptide repeat-containing protein</fullName>
    </submittedName>
</protein>
<keyword evidence="3" id="KW-1185">Reference proteome</keyword>
<organism evidence="2 3">
    <name type="scientific">Nonomuraea jiangxiensis</name>
    <dbReference type="NCBI Taxonomy" id="633440"/>
    <lineage>
        <taxon>Bacteria</taxon>
        <taxon>Bacillati</taxon>
        <taxon>Actinomycetota</taxon>
        <taxon>Actinomycetes</taxon>
        <taxon>Streptosporangiales</taxon>
        <taxon>Streptosporangiaceae</taxon>
        <taxon>Nonomuraea</taxon>
    </lineage>
</organism>
<reference evidence="2 3" key="1">
    <citation type="submission" date="2016-10" db="EMBL/GenBank/DDBJ databases">
        <authorList>
            <person name="de Groot N.N."/>
        </authorList>
    </citation>
    <scope>NUCLEOTIDE SEQUENCE [LARGE SCALE GENOMIC DNA]</scope>
    <source>
        <strain evidence="2 3">CGMCC 4.6533</strain>
    </source>
</reference>
<evidence type="ECO:0000313" key="3">
    <source>
        <dbReference type="Proteomes" id="UP000199202"/>
    </source>
</evidence>
<proteinExistence type="predicted"/>
<feature type="transmembrane region" description="Helical" evidence="1">
    <location>
        <begin position="55"/>
        <end position="72"/>
    </location>
</feature>
<dbReference type="STRING" id="633440.SAMN05421869_12420"/>